<dbReference type="PANTHER" id="PTHR24127">
    <property type="entry name" value="ANKYRIN REPEAT AND EF-HAND DOMAIN-CONTAINING PROTEIN 1"/>
    <property type="match status" value="1"/>
</dbReference>
<dbReference type="SUPFAM" id="SSF48403">
    <property type="entry name" value="Ankyrin repeat"/>
    <property type="match status" value="2"/>
</dbReference>
<dbReference type="SMART" id="SM00248">
    <property type="entry name" value="ANK"/>
    <property type="match status" value="8"/>
</dbReference>
<dbReference type="Pfam" id="PF12796">
    <property type="entry name" value="Ank_2"/>
    <property type="match status" value="3"/>
</dbReference>
<dbReference type="InterPro" id="IPR036770">
    <property type="entry name" value="Ankyrin_rpt-contain_sf"/>
</dbReference>
<evidence type="ECO:0000256" key="1">
    <source>
        <dbReference type="SAM" id="MobiDB-lite"/>
    </source>
</evidence>
<dbReference type="PANTHER" id="PTHR24127:SF1">
    <property type="entry name" value="ANKYRIN REPEAT AND EF-HAND DOMAIN-CONTAINING PROTEIN 1"/>
    <property type="match status" value="1"/>
</dbReference>
<dbReference type="Gene3D" id="1.25.40.20">
    <property type="entry name" value="Ankyrin repeat-containing domain"/>
    <property type="match status" value="3"/>
</dbReference>
<accession>A0ABN7S6J8</accession>
<organism evidence="2 3">
    <name type="scientific">Oikopleura dioica</name>
    <name type="common">Tunicate</name>
    <dbReference type="NCBI Taxonomy" id="34765"/>
    <lineage>
        <taxon>Eukaryota</taxon>
        <taxon>Metazoa</taxon>
        <taxon>Chordata</taxon>
        <taxon>Tunicata</taxon>
        <taxon>Appendicularia</taxon>
        <taxon>Copelata</taxon>
        <taxon>Oikopleuridae</taxon>
        <taxon>Oikopleura</taxon>
    </lineage>
</organism>
<name>A0ABN7S6J8_OIKDI</name>
<feature type="compositionally biased region" description="Basic and acidic residues" evidence="1">
    <location>
        <begin position="644"/>
        <end position="658"/>
    </location>
</feature>
<dbReference type="EMBL" id="OU015568">
    <property type="protein sequence ID" value="CAG5089378.1"/>
    <property type="molecule type" value="Genomic_DNA"/>
</dbReference>
<evidence type="ECO:0000313" key="2">
    <source>
        <dbReference type="EMBL" id="CAG5089378.1"/>
    </source>
</evidence>
<feature type="region of interest" description="Disordered" evidence="1">
    <location>
        <begin position="644"/>
        <end position="681"/>
    </location>
</feature>
<gene>
    <name evidence="2" type="ORF">OKIOD_LOCUS3751</name>
</gene>
<dbReference type="InterPro" id="IPR002110">
    <property type="entry name" value="Ankyrin_rpt"/>
</dbReference>
<feature type="compositionally biased region" description="Basic and acidic residues" evidence="1">
    <location>
        <begin position="670"/>
        <end position="680"/>
    </location>
</feature>
<sequence>MGSAKKKKFIPPPEGCKLPQDRLEELQCYKLLQAVRAEDFHLITELVTEGVPNLLNICEPTYGTFPLLLAVELRKIEVINKLFSLGCNANICNINGKTASMEAARCGFPDVLDLLIENKCNLAQQDVNQWDTLSWCLVEHTEHHLECLDRCLDEDPAIFENSIAIILALEKGEEGLSASKEILEKLPNPNIVHSINKRSALSYAAEFNPSLVVELLKKGADPHSKDAKSWTAVHFAAKSGAPAALEALSAFKADFNSLNSDGQTAFHVACANGKSKVVKFIVQRGANPKIKDKKSCTGKQLASKKSMKEVRKAEKAWSKRPEDNRVIFKDWLHAFELEIETYVNMTEIDRDLLIQILTEQLKPNVSGDELVEFITLISKGSPELKLKDLWKPGRLVSKLYETPGNKKKKKKGKGKKKGKKGKKGKASKGNLKICVDPPEMKRRFDGGPPHSLVERLRLQTDLTRFSRDDRPAHPFQDDSAWYLRFPTRDFERVATTIKQNDMTSFKFALENGYPVDTPDRFFKTALMHAAAAGNLETVKFLISKGANIHATDNMRWTALHHAVSSGGFEVTKALVEAGADVLARTFNKATVLMRAAQGSDAQTIQYLLDNGAGGKKIFLENSKGQTVMDVAEKWADISSFRALREHHDKVPKPKEKRGAAKKKPKKEKKEKKAPEPEKVAVEPTEIKLQSPLGGSDIKGTLSARQPLFRATEESQRILLLMNQQWTSAPYTAQILQRQREIKRTPQLVQNVHRIWARNAILPNSTTTTLPAL</sequence>
<proteinExistence type="predicted"/>
<evidence type="ECO:0000313" key="3">
    <source>
        <dbReference type="Proteomes" id="UP001158576"/>
    </source>
</evidence>
<dbReference type="PRINTS" id="PR01415">
    <property type="entry name" value="ANKYRIN"/>
</dbReference>
<reference evidence="2 3" key="1">
    <citation type="submission" date="2021-04" db="EMBL/GenBank/DDBJ databases">
        <authorList>
            <person name="Bliznina A."/>
        </authorList>
    </citation>
    <scope>NUCLEOTIDE SEQUENCE [LARGE SCALE GENOMIC DNA]</scope>
</reference>
<feature type="region of interest" description="Disordered" evidence="1">
    <location>
        <begin position="401"/>
        <end position="432"/>
    </location>
</feature>
<feature type="compositionally biased region" description="Basic residues" evidence="1">
    <location>
        <begin position="659"/>
        <end position="669"/>
    </location>
</feature>
<keyword evidence="3" id="KW-1185">Reference proteome</keyword>
<dbReference type="Proteomes" id="UP001158576">
    <property type="component" value="Chromosome PAR"/>
</dbReference>
<protein>
    <submittedName>
        <fullName evidence="2">Oidioi.mRNA.OKI2018_I69.PAR.g12193.t1.cds</fullName>
    </submittedName>
</protein>
<feature type="compositionally biased region" description="Basic residues" evidence="1">
    <location>
        <begin position="405"/>
        <end position="426"/>
    </location>
</feature>
<dbReference type="InterPro" id="IPR052801">
    <property type="entry name" value="Ankyrin-EF-hand"/>
</dbReference>